<keyword evidence="1" id="KW-0812">Transmembrane</keyword>
<feature type="transmembrane region" description="Helical" evidence="1">
    <location>
        <begin position="118"/>
        <end position="140"/>
    </location>
</feature>
<gene>
    <name evidence="2" type="ORF">EJ04DRAFT_110590</name>
</gene>
<organism evidence="2 3">
    <name type="scientific">Polyplosphaeria fusca</name>
    <dbReference type="NCBI Taxonomy" id="682080"/>
    <lineage>
        <taxon>Eukaryota</taxon>
        <taxon>Fungi</taxon>
        <taxon>Dikarya</taxon>
        <taxon>Ascomycota</taxon>
        <taxon>Pezizomycotina</taxon>
        <taxon>Dothideomycetes</taxon>
        <taxon>Pleosporomycetidae</taxon>
        <taxon>Pleosporales</taxon>
        <taxon>Tetraplosphaeriaceae</taxon>
        <taxon>Polyplosphaeria</taxon>
    </lineage>
</organism>
<sequence>MQPQGHAEGKAFGRQEKRVRWECNASAGWIFEMRITAPLVETAFGRLPEFVSRSAMVYRGVRVDTCAGNRCPGLPNPCNHALARWGTLLSRSRQLGGGNPLVSLPDPKPPFDWRALRGVCRTVSCCLTFLFCSAILSFVLSSLFCSVVFLLLGSSSLSLCWAAPLFID</sequence>
<dbReference type="Proteomes" id="UP000799444">
    <property type="component" value="Unassembled WGS sequence"/>
</dbReference>
<evidence type="ECO:0000256" key="1">
    <source>
        <dbReference type="SAM" id="Phobius"/>
    </source>
</evidence>
<evidence type="ECO:0000313" key="2">
    <source>
        <dbReference type="EMBL" id="KAF2728113.1"/>
    </source>
</evidence>
<comment type="caution">
    <text evidence="2">The sequence shown here is derived from an EMBL/GenBank/DDBJ whole genome shotgun (WGS) entry which is preliminary data.</text>
</comment>
<protein>
    <submittedName>
        <fullName evidence="2">Uncharacterized protein</fullName>
    </submittedName>
</protein>
<accession>A0A9P4UWS1</accession>
<dbReference type="EMBL" id="ML996295">
    <property type="protein sequence ID" value="KAF2728113.1"/>
    <property type="molecule type" value="Genomic_DNA"/>
</dbReference>
<evidence type="ECO:0000313" key="3">
    <source>
        <dbReference type="Proteomes" id="UP000799444"/>
    </source>
</evidence>
<dbReference type="AlphaFoldDB" id="A0A9P4UWS1"/>
<keyword evidence="3" id="KW-1185">Reference proteome</keyword>
<reference evidence="2" key="1">
    <citation type="journal article" date="2020" name="Stud. Mycol.">
        <title>101 Dothideomycetes genomes: a test case for predicting lifestyles and emergence of pathogens.</title>
        <authorList>
            <person name="Haridas S."/>
            <person name="Albert R."/>
            <person name="Binder M."/>
            <person name="Bloem J."/>
            <person name="Labutti K."/>
            <person name="Salamov A."/>
            <person name="Andreopoulos B."/>
            <person name="Baker S."/>
            <person name="Barry K."/>
            <person name="Bills G."/>
            <person name="Bluhm B."/>
            <person name="Cannon C."/>
            <person name="Castanera R."/>
            <person name="Culley D."/>
            <person name="Daum C."/>
            <person name="Ezra D."/>
            <person name="Gonzalez J."/>
            <person name="Henrissat B."/>
            <person name="Kuo A."/>
            <person name="Liang C."/>
            <person name="Lipzen A."/>
            <person name="Lutzoni F."/>
            <person name="Magnuson J."/>
            <person name="Mondo S."/>
            <person name="Nolan M."/>
            <person name="Ohm R."/>
            <person name="Pangilinan J."/>
            <person name="Park H.-J."/>
            <person name="Ramirez L."/>
            <person name="Alfaro M."/>
            <person name="Sun H."/>
            <person name="Tritt A."/>
            <person name="Yoshinaga Y."/>
            <person name="Zwiers L.-H."/>
            <person name="Turgeon B."/>
            <person name="Goodwin S."/>
            <person name="Spatafora J."/>
            <person name="Crous P."/>
            <person name="Grigoriev I."/>
        </authorList>
    </citation>
    <scope>NUCLEOTIDE SEQUENCE</scope>
    <source>
        <strain evidence="2">CBS 125425</strain>
    </source>
</reference>
<keyword evidence="1" id="KW-0472">Membrane</keyword>
<name>A0A9P4UWS1_9PLEO</name>
<keyword evidence="1" id="KW-1133">Transmembrane helix</keyword>
<proteinExistence type="predicted"/>